<protein>
    <recommendedName>
        <fullName evidence="2">SET domain-containing protein</fullName>
    </recommendedName>
</protein>
<feature type="compositionally biased region" description="Basic and acidic residues" evidence="1">
    <location>
        <begin position="82"/>
        <end position="111"/>
    </location>
</feature>
<name>A0ABP0AU81_9PEZI</name>
<dbReference type="Pfam" id="PF00856">
    <property type="entry name" value="SET"/>
    <property type="match status" value="1"/>
</dbReference>
<dbReference type="CDD" id="cd20071">
    <property type="entry name" value="SET_SMYD"/>
    <property type="match status" value="1"/>
</dbReference>
<evidence type="ECO:0000256" key="1">
    <source>
        <dbReference type="SAM" id="MobiDB-lite"/>
    </source>
</evidence>
<feature type="compositionally biased region" description="Basic and acidic residues" evidence="1">
    <location>
        <begin position="39"/>
        <end position="51"/>
    </location>
</feature>
<dbReference type="PANTHER" id="PTHR47332">
    <property type="entry name" value="SET DOMAIN-CONTAINING PROTEIN 5"/>
    <property type="match status" value="1"/>
</dbReference>
<feature type="compositionally biased region" description="Basic and acidic residues" evidence="1">
    <location>
        <begin position="59"/>
        <end position="69"/>
    </location>
</feature>
<feature type="region of interest" description="Disordered" evidence="1">
    <location>
        <begin position="1"/>
        <end position="166"/>
    </location>
</feature>
<feature type="compositionally biased region" description="Low complexity" evidence="1">
    <location>
        <begin position="322"/>
        <end position="334"/>
    </location>
</feature>
<dbReference type="Proteomes" id="UP001642482">
    <property type="component" value="Unassembled WGS sequence"/>
</dbReference>
<dbReference type="Gene3D" id="2.170.270.10">
    <property type="entry name" value="SET domain"/>
    <property type="match status" value="1"/>
</dbReference>
<dbReference type="SUPFAM" id="SSF82199">
    <property type="entry name" value="SET domain"/>
    <property type="match status" value="1"/>
</dbReference>
<evidence type="ECO:0000313" key="4">
    <source>
        <dbReference type="Proteomes" id="UP001642482"/>
    </source>
</evidence>
<dbReference type="PROSITE" id="PS50280">
    <property type="entry name" value="SET"/>
    <property type="match status" value="1"/>
</dbReference>
<dbReference type="InterPro" id="IPR053185">
    <property type="entry name" value="SET_domain_protein"/>
</dbReference>
<feature type="compositionally biased region" description="Polar residues" evidence="1">
    <location>
        <begin position="335"/>
        <end position="365"/>
    </location>
</feature>
<evidence type="ECO:0000313" key="3">
    <source>
        <dbReference type="EMBL" id="CAK7210798.1"/>
    </source>
</evidence>
<comment type="caution">
    <text evidence="3">The sequence shown here is derived from an EMBL/GenBank/DDBJ whole genome shotgun (WGS) entry which is preliminary data.</text>
</comment>
<accession>A0ABP0AU81</accession>
<dbReference type="InterPro" id="IPR046341">
    <property type="entry name" value="SET_dom_sf"/>
</dbReference>
<keyword evidence="4" id="KW-1185">Reference proteome</keyword>
<feature type="region of interest" description="Disordered" evidence="1">
    <location>
        <begin position="322"/>
        <end position="365"/>
    </location>
</feature>
<evidence type="ECO:0000259" key="2">
    <source>
        <dbReference type="PROSITE" id="PS50280"/>
    </source>
</evidence>
<dbReference type="EMBL" id="CAWUHD010000005">
    <property type="protein sequence ID" value="CAK7210798.1"/>
    <property type="molecule type" value="Genomic_DNA"/>
</dbReference>
<dbReference type="PANTHER" id="PTHR47332:SF4">
    <property type="entry name" value="SET DOMAIN-CONTAINING PROTEIN 5"/>
    <property type="match status" value="1"/>
</dbReference>
<dbReference type="InterPro" id="IPR001214">
    <property type="entry name" value="SET_dom"/>
</dbReference>
<feature type="compositionally biased region" description="Basic residues" evidence="1">
    <location>
        <begin position="26"/>
        <end position="36"/>
    </location>
</feature>
<feature type="compositionally biased region" description="Polar residues" evidence="1">
    <location>
        <begin position="119"/>
        <end position="129"/>
    </location>
</feature>
<sequence length="553" mass="59919">MPLIDRLEAAGYLDSSSDEEEDPKVATKKGKTKKVTGKNNEDAKRGAKDATNDSSTLNSEKHDSNDKDSGTTSDTASTEQDTSDKDITSNEDIKTKEKIKNNGEAKAKDQAESEDDNSKTVNDTGTTTPDIALATSPLAEDPMPGGEGSDDEGYSSDMSELQIRRDERVRRTVNSSHGFFNVLGRADCLMMRSVGKLPLPAPTTNKWDKFGRLVKGERRPAAQPSVVELTYPTGDENAVDGFYLHGFKDGKRVYRLDSPLLPLLHSQTVKTAIGFCYIDIPAVCPPKIVEVPAEVPAEVVETAETADELVFKPVELSIDESAASGSKSSTGTPSDWSDSSESTAGSTDTSLNEAADETNTNLSSPQPILEVNGMFSIRPSALGGVGCFALRDISRGEHLLVERPLLHTNLHYLFHDLEALSPADRAQFDALHGWHPDPRASRAEQIWTANTFVAGELDGLFVVASRFNHACSRSPKHNVGYRYDRRHNVLVMTAVGRIAAGTELLISYGKSAPLLQDRFGFTCDCGACEGLPTNGDGKGTVPTADELYKRMWS</sequence>
<proteinExistence type="predicted"/>
<feature type="domain" description="SET" evidence="2">
    <location>
        <begin position="373"/>
        <end position="509"/>
    </location>
</feature>
<feature type="compositionally biased region" description="Polar residues" evidence="1">
    <location>
        <begin position="70"/>
        <end position="80"/>
    </location>
</feature>
<gene>
    <name evidence="3" type="ORF">SEUCBS140593_000952</name>
</gene>
<organism evidence="3 4">
    <name type="scientific">Sporothrix eucalyptigena</name>
    <dbReference type="NCBI Taxonomy" id="1812306"/>
    <lineage>
        <taxon>Eukaryota</taxon>
        <taxon>Fungi</taxon>
        <taxon>Dikarya</taxon>
        <taxon>Ascomycota</taxon>
        <taxon>Pezizomycotina</taxon>
        <taxon>Sordariomycetes</taxon>
        <taxon>Sordariomycetidae</taxon>
        <taxon>Ophiostomatales</taxon>
        <taxon>Ophiostomataceae</taxon>
        <taxon>Sporothrix</taxon>
    </lineage>
</organism>
<reference evidence="3 4" key="1">
    <citation type="submission" date="2024-01" db="EMBL/GenBank/DDBJ databases">
        <authorList>
            <person name="Allen C."/>
            <person name="Tagirdzhanova G."/>
        </authorList>
    </citation>
    <scope>NUCLEOTIDE SEQUENCE [LARGE SCALE GENOMIC DNA]</scope>
</reference>